<feature type="region of interest" description="Disordered" evidence="1">
    <location>
        <begin position="69"/>
        <end position="92"/>
    </location>
</feature>
<dbReference type="KEGG" id="pdic:118501433"/>
<feature type="region of interest" description="Disordered" evidence="1">
    <location>
        <begin position="191"/>
        <end position="219"/>
    </location>
</feature>
<dbReference type="RefSeq" id="XP_035885847.1">
    <property type="nucleotide sequence ID" value="XM_036029954.1"/>
</dbReference>
<sequence>MLSGQDPLEWRVRKRWLLSGSAFPGSGPGPGLLCARSCGGRRRRLAGPLGPRCRLACPVSAFNLAARPEEGRGGARRPAARRAAGPGPGWGWVLGVPRGVGGGGGRGVTGVGSPAVAPGGQLGGEGAAGAARRNQPRLGSSGDSGGPGQGFPGFGEAAAGPIFRRSPECEVIVAATALAAISSSSWAAAASSSSSSSSSWAGLIPSPLPPPPGLGPRCLVPSRSRSCRCRRRRRLLIHPRAP</sequence>
<accession>A0A7E6E4A3</accession>
<feature type="compositionally biased region" description="Gly residues" evidence="1">
    <location>
        <begin position="142"/>
        <end position="153"/>
    </location>
</feature>
<evidence type="ECO:0000313" key="3">
    <source>
        <dbReference type="RefSeq" id="XP_035885847.1"/>
    </source>
</evidence>
<gene>
    <name evidence="3" type="primary">LOC118501433</name>
</gene>
<dbReference type="InParanoid" id="A0A7E6E4A3"/>
<proteinExistence type="predicted"/>
<organism evidence="2 3">
    <name type="scientific">Phyllostomus discolor</name>
    <name type="common">pale spear-nosed bat</name>
    <dbReference type="NCBI Taxonomy" id="89673"/>
    <lineage>
        <taxon>Eukaryota</taxon>
        <taxon>Metazoa</taxon>
        <taxon>Chordata</taxon>
        <taxon>Craniata</taxon>
        <taxon>Vertebrata</taxon>
        <taxon>Euteleostomi</taxon>
        <taxon>Mammalia</taxon>
        <taxon>Eutheria</taxon>
        <taxon>Laurasiatheria</taxon>
        <taxon>Chiroptera</taxon>
        <taxon>Yangochiroptera</taxon>
        <taxon>Phyllostomidae</taxon>
        <taxon>Phyllostominae</taxon>
        <taxon>Phyllostomus</taxon>
    </lineage>
</organism>
<dbReference type="AlphaFoldDB" id="A0A7E6E4A3"/>
<feature type="region of interest" description="Disordered" evidence="1">
    <location>
        <begin position="104"/>
        <end position="153"/>
    </location>
</feature>
<name>A0A7E6E4A3_9CHIR</name>
<feature type="compositionally biased region" description="Low complexity" evidence="1">
    <location>
        <begin position="191"/>
        <end position="205"/>
    </location>
</feature>
<dbReference type="GeneID" id="118501433"/>
<protein>
    <submittedName>
        <fullName evidence="3">Elastin-like</fullName>
    </submittedName>
</protein>
<evidence type="ECO:0000313" key="2">
    <source>
        <dbReference type="Proteomes" id="UP000504628"/>
    </source>
</evidence>
<keyword evidence="2" id="KW-1185">Reference proteome</keyword>
<evidence type="ECO:0000256" key="1">
    <source>
        <dbReference type="SAM" id="MobiDB-lite"/>
    </source>
</evidence>
<dbReference type="Proteomes" id="UP000504628">
    <property type="component" value="Chromosome 6"/>
</dbReference>
<reference evidence="3" key="1">
    <citation type="submission" date="2025-08" db="UniProtKB">
        <authorList>
            <consortium name="RefSeq"/>
        </authorList>
    </citation>
    <scope>IDENTIFICATION</scope>
    <source>
        <tissue evidence="3">Muscle</tissue>
    </source>
</reference>